<feature type="binding site" evidence="7">
    <location>
        <position position="105"/>
    </location>
    <ligand>
        <name>phosphoenolpyruvate</name>
        <dbReference type="ChEBI" id="CHEBI:58702"/>
    </ligand>
</feature>
<dbReference type="CDD" id="cd01556">
    <property type="entry name" value="EPSP_synthase"/>
    <property type="match status" value="1"/>
</dbReference>
<feature type="binding site" evidence="7">
    <location>
        <position position="399"/>
    </location>
    <ligand>
        <name>phosphoenolpyruvate</name>
        <dbReference type="ChEBI" id="CHEBI:58702"/>
    </ligand>
</feature>
<dbReference type="GO" id="GO:0003866">
    <property type="term" value="F:3-phosphoshikimate 1-carboxyvinyltransferase activity"/>
    <property type="evidence" value="ECO:0007669"/>
    <property type="project" value="UniProtKB-EC"/>
</dbReference>
<feature type="binding site" evidence="7">
    <location>
        <position position="34"/>
    </location>
    <ligand>
        <name>3-phosphoshikimate</name>
        <dbReference type="ChEBI" id="CHEBI:145989"/>
    </ligand>
</feature>
<comment type="subunit">
    <text evidence="7">Monomer.</text>
</comment>
<feature type="binding site" evidence="7">
    <location>
        <position position="38"/>
    </location>
    <ligand>
        <name>3-phosphoshikimate</name>
        <dbReference type="ChEBI" id="CHEBI:145989"/>
    </ligand>
</feature>
<comment type="caution">
    <text evidence="7">Lacks conserved residue(s) required for the propagation of feature annotation.</text>
</comment>
<dbReference type="HAMAP" id="MF_00210">
    <property type="entry name" value="EPSP_synth"/>
    <property type="match status" value="1"/>
</dbReference>
<dbReference type="PROSITE" id="PS00104">
    <property type="entry name" value="EPSP_SYNTHASE_1"/>
    <property type="match status" value="1"/>
</dbReference>
<dbReference type="PROSITE" id="PS00885">
    <property type="entry name" value="EPSP_SYNTHASE_2"/>
    <property type="match status" value="1"/>
</dbReference>
<comment type="catalytic activity">
    <reaction evidence="6">
        <text>3-phosphoshikimate + phosphoenolpyruvate = 5-O-(1-carboxyvinyl)-3-phosphoshikimate + phosphate</text>
        <dbReference type="Rhea" id="RHEA:21256"/>
        <dbReference type="ChEBI" id="CHEBI:43474"/>
        <dbReference type="ChEBI" id="CHEBI:57701"/>
        <dbReference type="ChEBI" id="CHEBI:58702"/>
        <dbReference type="ChEBI" id="CHEBI:145989"/>
        <dbReference type="EC" id="2.5.1.19"/>
    </reaction>
    <physiologicalReaction direction="left-to-right" evidence="6">
        <dbReference type="Rhea" id="RHEA:21257"/>
    </physiologicalReaction>
</comment>
<evidence type="ECO:0000256" key="6">
    <source>
        <dbReference type="ARBA" id="ARBA00044633"/>
    </source>
</evidence>
<comment type="subcellular location">
    <subcellularLocation>
        <location evidence="7">Cytoplasm</location>
    </subcellularLocation>
</comment>
<feature type="binding site" evidence="7">
    <location>
        <position position="133"/>
    </location>
    <ligand>
        <name>phosphoenolpyruvate</name>
        <dbReference type="ChEBI" id="CHEBI:58702"/>
    </ligand>
</feature>
<proteinExistence type="inferred from homology"/>
<sequence>MSQAKPQLKHFPEHIDLEPVMHVEGSVRLPGSKSISNRTLLLAALSEGTTTIHDLLASDDTLVMLGALQKLGIRWEQLDERTHVVHGAGGALPIHEADLFMGNAGTAIRPLTAALAVIGGDYTLHGVQRMHERPIGDLVDALNAVGAQIDYTGTPGYPPLRIRRGHIVASRMSVRGNVSSQFLTALLMAAPLMAKDHPVTIEVEGELISKPYIEITLNLMRRFGVTVEQDGWSAFTVQPGQRYRTPGSIHVEGDASSASYFLAAGAIAGGPVRVEGVGRDSIQGDVRFADALEQMGVTITRGDTWIEARSNGVLKAIDADFNHIPDAAMTIAVAALYADGTSTLRNIASWRVKETDRLAAMATELRKVGATVEEGADYLRVTPPAELQPATIDTYDDHRMAMCFSLASLDGKARRGNAMRINDPKCVAKTFPDYFETFAGIAKTDLF</sequence>
<dbReference type="NCBIfam" id="TIGR01356">
    <property type="entry name" value="aroA"/>
    <property type="match status" value="1"/>
</dbReference>
<dbReference type="InterPro" id="IPR013792">
    <property type="entry name" value="RNA3'P_cycl/enolpyr_Trfase_a/b"/>
</dbReference>
<dbReference type="PANTHER" id="PTHR21090">
    <property type="entry name" value="AROM/DEHYDROQUINATE SYNTHASE"/>
    <property type="match status" value="1"/>
</dbReference>
<feature type="binding site" evidence="7">
    <location>
        <position position="357"/>
    </location>
    <ligand>
        <name>phosphoenolpyruvate</name>
        <dbReference type="ChEBI" id="CHEBI:58702"/>
    </ligand>
</feature>
<feature type="binding site" evidence="7">
    <location>
        <position position="179"/>
    </location>
    <ligand>
        <name>3-phosphoshikimate</name>
        <dbReference type="ChEBI" id="CHEBI:145989"/>
    </ligand>
</feature>
<protein>
    <recommendedName>
        <fullName evidence="7">3-phosphoshikimate 1-carboxyvinyltransferase</fullName>
        <ecNumber evidence="7">2.5.1.19</ecNumber>
    </recommendedName>
    <alternativeName>
        <fullName evidence="7">5-enolpyruvylshikimate-3-phosphate synthase</fullName>
        <shortName evidence="7">EPSP synthase</shortName>
        <shortName evidence="7">EPSPS</shortName>
    </alternativeName>
</protein>
<evidence type="ECO:0000256" key="2">
    <source>
        <dbReference type="ARBA" id="ARBA00009948"/>
    </source>
</evidence>
<feature type="binding site" evidence="7">
    <location>
        <position position="181"/>
    </location>
    <ligand>
        <name>3-phosphoshikimate</name>
        <dbReference type="ChEBI" id="CHEBI:145989"/>
    </ligand>
</feature>
<dbReference type="PANTHER" id="PTHR21090:SF5">
    <property type="entry name" value="PENTAFUNCTIONAL AROM POLYPEPTIDE"/>
    <property type="match status" value="1"/>
</dbReference>
<evidence type="ECO:0000313" key="9">
    <source>
        <dbReference type="EMBL" id="MCS0589258.1"/>
    </source>
</evidence>
<dbReference type="PIRSF" id="PIRSF000505">
    <property type="entry name" value="EPSPS"/>
    <property type="match status" value="1"/>
</dbReference>
<evidence type="ECO:0000256" key="4">
    <source>
        <dbReference type="ARBA" id="ARBA00022679"/>
    </source>
</evidence>
<evidence type="ECO:0000256" key="5">
    <source>
        <dbReference type="ARBA" id="ARBA00023141"/>
    </source>
</evidence>
<gene>
    <name evidence="7 9" type="primary">aroA</name>
    <name evidence="9" type="ORF">NX782_08565</name>
</gene>
<reference evidence="9 10" key="1">
    <citation type="submission" date="2022-08" db="EMBL/GenBank/DDBJ databases">
        <title>Reclassification of Massilia species as members of the genera Telluria, Duganella, Pseudoduganella, Mokoshia gen. nov. and Zemynaea gen. nov. using orthogonal and non-orthogonal genome-based approaches.</title>
        <authorList>
            <person name="Bowman J.P."/>
        </authorList>
    </citation>
    <scope>NUCLEOTIDE SEQUENCE [LARGE SCALE GENOMIC DNA]</scope>
    <source>
        <strain evidence="9 10">LMG 28164</strain>
    </source>
</reference>
<dbReference type="InterPro" id="IPR023193">
    <property type="entry name" value="EPSP_synthase_CS"/>
</dbReference>
<dbReference type="InterPro" id="IPR006264">
    <property type="entry name" value="EPSP_synthase"/>
</dbReference>
<keyword evidence="4 7" id="KW-0808">Transferase</keyword>
<evidence type="ECO:0000313" key="10">
    <source>
        <dbReference type="Proteomes" id="UP001205560"/>
    </source>
</evidence>
<evidence type="ECO:0000259" key="8">
    <source>
        <dbReference type="Pfam" id="PF00275"/>
    </source>
</evidence>
<feature type="binding site" evidence="7">
    <location>
        <position position="33"/>
    </location>
    <ligand>
        <name>phosphoenolpyruvate</name>
        <dbReference type="ChEBI" id="CHEBI:58702"/>
    </ligand>
</feature>
<dbReference type="EC" id="2.5.1.19" evidence="7"/>
<comment type="similarity">
    <text evidence="2 7">Belongs to the EPSP synthase family.</text>
</comment>
<evidence type="ECO:0000256" key="7">
    <source>
        <dbReference type="HAMAP-Rule" id="MF_00210"/>
    </source>
</evidence>
<dbReference type="Gene3D" id="3.65.10.10">
    <property type="entry name" value="Enolpyruvate transferase domain"/>
    <property type="match status" value="2"/>
</dbReference>
<feature type="binding site" evidence="7">
    <location>
        <position position="353"/>
    </location>
    <ligand>
        <name>3-phosphoshikimate</name>
        <dbReference type="ChEBI" id="CHEBI:145989"/>
    </ligand>
</feature>
<keyword evidence="7" id="KW-0963">Cytoplasm</keyword>
<comment type="caution">
    <text evidence="9">The sequence shown here is derived from an EMBL/GenBank/DDBJ whole genome shotgun (WGS) entry which is preliminary data.</text>
</comment>
<dbReference type="EMBL" id="JANUGX010000008">
    <property type="protein sequence ID" value="MCS0589258.1"/>
    <property type="molecule type" value="Genomic_DNA"/>
</dbReference>
<name>A0ABT2A504_9BURK</name>
<dbReference type="InterPro" id="IPR036968">
    <property type="entry name" value="Enolpyruvate_Tfrase_sf"/>
</dbReference>
<keyword evidence="10" id="KW-1185">Reference proteome</keyword>
<comment type="function">
    <text evidence="7">Catalyzes the transfer of the enolpyruvyl moiety of phosphoenolpyruvate (PEP) to the 5-hydroxyl of shikimate-3-phosphate (S3P) to produce enolpyruvyl shikimate-3-phosphate and inorganic phosphate.</text>
</comment>
<feature type="domain" description="Enolpyruvate transferase" evidence="8">
    <location>
        <begin position="19"/>
        <end position="437"/>
    </location>
</feature>
<dbReference type="Pfam" id="PF00275">
    <property type="entry name" value="EPSP_synthase"/>
    <property type="match status" value="1"/>
</dbReference>
<evidence type="ECO:0000256" key="1">
    <source>
        <dbReference type="ARBA" id="ARBA00004811"/>
    </source>
</evidence>
<keyword evidence="3 7" id="KW-0028">Amino-acid biosynthesis</keyword>
<evidence type="ECO:0000256" key="3">
    <source>
        <dbReference type="ARBA" id="ARBA00022605"/>
    </source>
</evidence>
<dbReference type="RefSeq" id="WP_258845026.1">
    <property type="nucleotide sequence ID" value="NZ_JANUGX010000008.1"/>
</dbReference>
<dbReference type="SUPFAM" id="SSF55205">
    <property type="entry name" value="EPT/RTPC-like"/>
    <property type="match status" value="1"/>
</dbReference>
<keyword evidence="5 7" id="KW-0057">Aromatic amino acid biosynthesis</keyword>
<feature type="binding site" evidence="7">
    <location>
        <position position="180"/>
    </location>
    <ligand>
        <name>3-phosphoshikimate</name>
        <dbReference type="ChEBI" id="CHEBI:145989"/>
    </ligand>
</feature>
<feature type="active site" description="Proton acceptor" evidence="7">
    <location>
        <position position="326"/>
    </location>
</feature>
<accession>A0ABT2A504</accession>
<dbReference type="InterPro" id="IPR001986">
    <property type="entry name" value="Enolpyruvate_Tfrase_dom"/>
</dbReference>
<feature type="binding site" evidence="7">
    <location>
        <position position="209"/>
    </location>
    <ligand>
        <name>3-phosphoshikimate</name>
        <dbReference type="ChEBI" id="CHEBI:145989"/>
    </ligand>
</feature>
<feature type="binding site" evidence="7">
    <location>
        <position position="429"/>
    </location>
    <ligand>
        <name>phosphoenolpyruvate</name>
        <dbReference type="ChEBI" id="CHEBI:58702"/>
    </ligand>
</feature>
<feature type="binding site" evidence="7">
    <location>
        <position position="33"/>
    </location>
    <ligand>
        <name>3-phosphoshikimate</name>
        <dbReference type="ChEBI" id="CHEBI:145989"/>
    </ligand>
</feature>
<feature type="binding site" evidence="7">
    <location>
        <position position="326"/>
    </location>
    <ligand>
        <name>3-phosphoshikimate</name>
        <dbReference type="ChEBI" id="CHEBI:145989"/>
    </ligand>
</feature>
<dbReference type="Proteomes" id="UP001205560">
    <property type="component" value="Unassembled WGS sequence"/>
</dbReference>
<feature type="binding site" evidence="7">
    <location>
        <position position="181"/>
    </location>
    <ligand>
        <name>phosphoenolpyruvate</name>
        <dbReference type="ChEBI" id="CHEBI:58702"/>
    </ligand>
</feature>
<organism evidence="9 10">
    <name type="scientific">Massilia norwichensis</name>
    <dbReference type="NCBI Taxonomy" id="1442366"/>
    <lineage>
        <taxon>Bacteria</taxon>
        <taxon>Pseudomonadati</taxon>
        <taxon>Pseudomonadota</taxon>
        <taxon>Betaproteobacteria</taxon>
        <taxon>Burkholderiales</taxon>
        <taxon>Oxalobacteraceae</taxon>
        <taxon>Telluria group</taxon>
        <taxon>Massilia</taxon>
    </lineage>
</organism>
<comment type="pathway">
    <text evidence="1 7">Metabolic intermediate biosynthesis; chorismate biosynthesis; chorismate from D-erythrose 4-phosphate and phosphoenolpyruvate: step 6/7.</text>
</comment>